<feature type="transmembrane region" description="Helical" evidence="6">
    <location>
        <begin position="126"/>
        <end position="144"/>
    </location>
</feature>
<dbReference type="EMBL" id="CZBX01000006">
    <property type="protein sequence ID" value="CUQ86786.1"/>
    <property type="molecule type" value="Genomic_DNA"/>
</dbReference>
<proteinExistence type="predicted"/>
<evidence type="ECO:0000313" key="8">
    <source>
        <dbReference type="Proteomes" id="UP000078383"/>
    </source>
</evidence>
<dbReference type="Proteomes" id="UP000078383">
    <property type="component" value="Unassembled WGS sequence"/>
</dbReference>
<keyword evidence="2" id="KW-1003">Cell membrane</keyword>
<evidence type="ECO:0000256" key="1">
    <source>
        <dbReference type="ARBA" id="ARBA00004651"/>
    </source>
</evidence>
<feature type="transmembrane region" description="Helical" evidence="6">
    <location>
        <begin position="296"/>
        <end position="316"/>
    </location>
</feature>
<keyword evidence="3 6" id="KW-0812">Transmembrane</keyword>
<dbReference type="InterPro" id="IPR001851">
    <property type="entry name" value="ABC_transp_permease"/>
</dbReference>
<keyword evidence="4 6" id="KW-1133">Transmembrane helix</keyword>
<dbReference type="PANTHER" id="PTHR32196">
    <property type="entry name" value="ABC TRANSPORTER PERMEASE PROTEIN YPHD-RELATED-RELATED"/>
    <property type="match status" value="1"/>
</dbReference>
<dbReference type="CDD" id="cd06579">
    <property type="entry name" value="TM_PBP1_transp_AraH_like"/>
    <property type="match status" value="1"/>
</dbReference>
<evidence type="ECO:0000256" key="5">
    <source>
        <dbReference type="ARBA" id="ARBA00023136"/>
    </source>
</evidence>
<comment type="subcellular location">
    <subcellularLocation>
        <location evidence="1">Cell membrane</location>
        <topology evidence="1">Multi-pass membrane protein</topology>
    </subcellularLocation>
</comment>
<feature type="transmembrane region" description="Helical" evidence="6">
    <location>
        <begin position="98"/>
        <end position="120"/>
    </location>
</feature>
<gene>
    <name evidence="7" type="primary">rbsC_1</name>
    <name evidence="7" type="ORF">ERS852502_01414</name>
</gene>
<evidence type="ECO:0000313" key="7">
    <source>
        <dbReference type="EMBL" id="CUQ86786.1"/>
    </source>
</evidence>
<dbReference type="OrthoDB" id="9813906at2"/>
<evidence type="ECO:0000256" key="2">
    <source>
        <dbReference type="ARBA" id="ARBA00022475"/>
    </source>
</evidence>
<feature type="transmembrane region" description="Helical" evidence="6">
    <location>
        <begin position="165"/>
        <end position="186"/>
    </location>
</feature>
<evidence type="ECO:0000256" key="4">
    <source>
        <dbReference type="ARBA" id="ARBA00022989"/>
    </source>
</evidence>
<evidence type="ECO:0000256" key="6">
    <source>
        <dbReference type="SAM" id="Phobius"/>
    </source>
</evidence>
<keyword evidence="5 6" id="KW-0472">Membrane</keyword>
<feature type="transmembrane region" description="Helical" evidence="6">
    <location>
        <begin position="12"/>
        <end position="32"/>
    </location>
</feature>
<sequence>MNEKKSILKKITASREASLLIVLIVLCIAITAKSPSFMTAKSISDMLKNNAVIMIMALGMLGVLLVGGIDISVASTLSFSGMTVGMLMKNRVVTSTPLLFLIAVAVGAACGLVIGLVIAYGKVIPIIATMGFMYIYRGMAYLISNSEWASAENLGTFKNFALGKTLGLNNVIWVTIICYVIFFVVMKWTKVGRMVYAVGSNREAAAISGINTKKIDLLVYTVMGILAGLCGALAVSVYASAQPNMLYAKEMDVIAACVIGGVSMSGGRGTVSGALLGSLILAIIAKALPLVGIESIAQNTVKGIIIMVVVILNVVTQRAMDKSNLKGREM</sequence>
<dbReference type="Pfam" id="PF02653">
    <property type="entry name" value="BPD_transp_2"/>
    <property type="match status" value="1"/>
</dbReference>
<dbReference type="GO" id="GO:0005886">
    <property type="term" value="C:plasma membrane"/>
    <property type="evidence" value="ECO:0007669"/>
    <property type="project" value="UniProtKB-SubCell"/>
</dbReference>
<dbReference type="PANTHER" id="PTHR32196:SF72">
    <property type="entry name" value="RIBOSE IMPORT PERMEASE PROTEIN RBSC"/>
    <property type="match status" value="1"/>
</dbReference>
<dbReference type="AlphaFoldDB" id="A0A174ZRQ7"/>
<feature type="transmembrane region" description="Helical" evidence="6">
    <location>
        <begin position="253"/>
        <end position="284"/>
    </location>
</feature>
<feature type="transmembrane region" description="Helical" evidence="6">
    <location>
        <begin position="52"/>
        <end position="77"/>
    </location>
</feature>
<feature type="transmembrane region" description="Helical" evidence="6">
    <location>
        <begin position="217"/>
        <end position="241"/>
    </location>
</feature>
<name>A0A174ZRQ7_9FIRM</name>
<dbReference type="GO" id="GO:0022857">
    <property type="term" value="F:transmembrane transporter activity"/>
    <property type="evidence" value="ECO:0007669"/>
    <property type="project" value="InterPro"/>
</dbReference>
<accession>A0A174ZRQ7</accession>
<reference evidence="7 8" key="1">
    <citation type="submission" date="2015-09" db="EMBL/GenBank/DDBJ databases">
        <authorList>
            <consortium name="Pathogen Informatics"/>
        </authorList>
    </citation>
    <scope>NUCLEOTIDE SEQUENCE [LARGE SCALE GENOMIC DNA]</scope>
    <source>
        <strain evidence="7 8">2789STDY5834889</strain>
    </source>
</reference>
<evidence type="ECO:0000256" key="3">
    <source>
        <dbReference type="ARBA" id="ARBA00022692"/>
    </source>
</evidence>
<organism evidence="7 8">
    <name type="scientific">[Ruminococcus] torques</name>
    <dbReference type="NCBI Taxonomy" id="33039"/>
    <lineage>
        <taxon>Bacteria</taxon>
        <taxon>Bacillati</taxon>
        <taxon>Bacillota</taxon>
        <taxon>Clostridia</taxon>
        <taxon>Lachnospirales</taxon>
        <taxon>Lachnospiraceae</taxon>
        <taxon>Mediterraneibacter</taxon>
    </lineage>
</organism>
<dbReference type="RefSeq" id="WP_055146017.1">
    <property type="nucleotide sequence ID" value="NZ_CZBS01000003.1"/>
</dbReference>
<protein>
    <submittedName>
        <fullName evidence="7">Ribose transport system permease protein rbsC</fullName>
    </submittedName>
</protein>